<organism evidence="4 5">
    <name type="scientific">Cellulomonas marina</name>
    <dbReference type="NCBI Taxonomy" id="988821"/>
    <lineage>
        <taxon>Bacteria</taxon>
        <taxon>Bacillati</taxon>
        <taxon>Actinomycetota</taxon>
        <taxon>Actinomycetes</taxon>
        <taxon>Micrococcales</taxon>
        <taxon>Cellulomonadaceae</taxon>
        <taxon>Cellulomonas</taxon>
    </lineage>
</organism>
<dbReference type="PANTHER" id="PTHR21047:SF2">
    <property type="entry name" value="THYMIDINE DIPHOSPHO-4-KETO-RHAMNOSE 3,5-EPIMERASE"/>
    <property type="match status" value="1"/>
</dbReference>
<accession>A0A1I1AI04</accession>
<dbReference type="Proteomes" id="UP000199012">
    <property type="component" value="Unassembled WGS sequence"/>
</dbReference>
<dbReference type="GO" id="GO:0000271">
    <property type="term" value="P:polysaccharide biosynthetic process"/>
    <property type="evidence" value="ECO:0007669"/>
    <property type="project" value="TreeGrafter"/>
</dbReference>
<dbReference type="RefSeq" id="WP_090034439.1">
    <property type="nucleotide sequence ID" value="NZ_BONM01000020.1"/>
</dbReference>
<proteinExistence type="inferred from homology"/>
<gene>
    <name evidence="4" type="ORF">SAMN05421867_11736</name>
</gene>
<evidence type="ECO:0000313" key="4">
    <source>
        <dbReference type="EMBL" id="SFB35973.1"/>
    </source>
</evidence>
<dbReference type="EMBL" id="FOKA01000017">
    <property type="protein sequence ID" value="SFB35973.1"/>
    <property type="molecule type" value="Genomic_DNA"/>
</dbReference>
<feature type="site" description="Participates in a stacking interaction with the thymidine ring of dTDP-4-oxo-6-deoxyglucose" evidence="3">
    <location>
        <position position="138"/>
    </location>
</feature>
<dbReference type="AlphaFoldDB" id="A0A1I1AI04"/>
<dbReference type="PANTHER" id="PTHR21047">
    <property type="entry name" value="DTDP-6-DEOXY-D-GLUCOSE-3,5 EPIMERASE"/>
    <property type="match status" value="1"/>
</dbReference>
<dbReference type="Gene3D" id="2.60.120.10">
    <property type="entry name" value="Jelly Rolls"/>
    <property type="match status" value="1"/>
</dbReference>
<dbReference type="InterPro" id="IPR000888">
    <property type="entry name" value="RmlC-like"/>
</dbReference>
<sequence length="188" mass="20711">MRLEPTAIAGVYVVELELRQDERGFFARSFDQAVFAAHGLENVVEQANVSFNVAAGTLRGMHLQVAPAPEAKLVRCTRGAIVDKIVDVRDGSPTYLQHVSVELTAENHRALYVPPFFAHGYQTLVPDTEVIYQVSGRYTPEAERGLRFDDPVLGLEWPLPVDATSPKDASWSLVDPATRRPHFAGEAA</sequence>
<dbReference type="GO" id="GO:0008830">
    <property type="term" value="F:dTDP-4-dehydrorhamnose 3,5-epimerase activity"/>
    <property type="evidence" value="ECO:0007669"/>
    <property type="project" value="InterPro"/>
</dbReference>
<dbReference type="InterPro" id="IPR011051">
    <property type="entry name" value="RmlC_Cupin_sf"/>
</dbReference>
<dbReference type="GO" id="GO:0005829">
    <property type="term" value="C:cytosol"/>
    <property type="evidence" value="ECO:0007669"/>
    <property type="project" value="TreeGrafter"/>
</dbReference>
<feature type="active site" description="Proton acceptor" evidence="2">
    <location>
        <position position="62"/>
    </location>
</feature>
<evidence type="ECO:0000256" key="1">
    <source>
        <dbReference type="ARBA" id="ARBA00010154"/>
    </source>
</evidence>
<feature type="active site" description="Proton donor" evidence="2">
    <location>
        <position position="132"/>
    </location>
</feature>
<dbReference type="Pfam" id="PF00908">
    <property type="entry name" value="dTDP_sugar_isom"/>
    <property type="match status" value="1"/>
</dbReference>
<dbReference type="GO" id="GO:0019305">
    <property type="term" value="P:dTDP-rhamnose biosynthetic process"/>
    <property type="evidence" value="ECO:0007669"/>
    <property type="project" value="TreeGrafter"/>
</dbReference>
<reference evidence="5" key="1">
    <citation type="submission" date="2016-10" db="EMBL/GenBank/DDBJ databases">
        <authorList>
            <person name="Varghese N."/>
            <person name="Submissions S."/>
        </authorList>
    </citation>
    <scope>NUCLEOTIDE SEQUENCE [LARGE SCALE GENOMIC DNA]</scope>
    <source>
        <strain evidence="5">CGMCC 4.6945</strain>
    </source>
</reference>
<dbReference type="SUPFAM" id="SSF51182">
    <property type="entry name" value="RmlC-like cupins"/>
    <property type="match status" value="1"/>
</dbReference>
<dbReference type="STRING" id="988821.SAMN05421867_11736"/>
<name>A0A1I1AI04_9CELL</name>
<evidence type="ECO:0000256" key="3">
    <source>
        <dbReference type="PIRSR" id="PIRSR600888-3"/>
    </source>
</evidence>
<evidence type="ECO:0000313" key="5">
    <source>
        <dbReference type="Proteomes" id="UP000199012"/>
    </source>
</evidence>
<dbReference type="InterPro" id="IPR014710">
    <property type="entry name" value="RmlC-like_jellyroll"/>
</dbReference>
<protein>
    <submittedName>
        <fullName evidence="4">dTDP-4-dehydrorhamnose 3,5-epimerase</fullName>
    </submittedName>
</protein>
<dbReference type="OrthoDB" id="9800680at2"/>
<keyword evidence="5" id="KW-1185">Reference proteome</keyword>
<dbReference type="CDD" id="cd00438">
    <property type="entry name" value="cupin_RmlC"/>
    <property type="match status" value="1"/>
</dbReference>
<comment type="similarity">
    <text evidence="1">Belongs to the dTDP-4-dehydrorhamnose 3,5-epimerase family.</text>
</comment>
<evidence type="ECO:0000256" key="2">
    <source>
        <dbReference type="PIRSR" id="PIRSR600888-1"/>
    </source>
</evidence>